<proteinExistence type="predicted"/>
<accession>D8PRG7</accession>
<protein>
    <recommendedName>
        <fullName evidence="3">HAT C-terminal dimerisation domain-containing protein</fullName>
    </recommendedName>
</protein>
<feature type="non-terminal residue" evidence="1">
    <location>
        <position position="1"/>
    </location>
</feature>
<dbReference type="HOGENOM" id="CLU_155624_2_0_1"/>
<evidence type="ECO:0008006" key="3">
    <source>
        <dbReference type="Google" id="ProtNLM"/>
    </source>
</evidence>
<gene>
    <name evidence="1" type="ORF">SCHCODRAFT_36963</name>
</gene>
<evidence type="ECO:0000313" key="1">
    <source>
        <dbReference type="EMBL" id="EFJ03142.1"/>
    </source>
</evidence>
<dbReference type="Proteomes" id="UP000007431">
    <property type="component" value="Unassembled WGS sequence"/>
</dbReference>
<dbReference type="EMBL" id="GL377302">
    <property type="protein sequence ID" value="EFJ03142.1"/>
    <property type="molecule type" value="Genomic_DNA"/>
</dbReference>
<dbReference type="OMA" id="MAVTIHY"/>
<evidence type="ECO:0000313" key="2">
    <source>
        <dbReference type="Proteomes" id="UP000007431"/>
    </source>
</evidence>
<reference evidence="1 2" key="1">
    <citation type="journal article" date="2010" name="Nat. Biotechnol.">
        <title>Genome sequence of the model mushroom Schizophyllum commune.</title>
        <authorList>
            <person name="Ohm R.A."/>
            <person name="de Jong J.F."/>
            <person name="Lugones L.G."/>
            <person name="Aerts A."/>
            <person name="Kothe E."/>
            <person name="Stajich J.E."/>
            <person name="de Vries R.P."/>
            <person name="Record E."/>
            <person name="Levasseur A."/>
            <person name="Baker S.E."/>
            <person name="Bartholomew K.A."/>
            <person name="Coutinho P.M."/>
            <person name="Erdmann S."/>
            <person name="Fowler T.J."/>
            <person name="Gathman A.C."/>
            <person name="Lombard V."/>
            <person name="Henrissat B."/>
            <person name="Knabe N."/>
            <person name="Kuees U."/>
            <person name="Lilly W.W."/>
            <person name="Lindquist E."/>
            <person name="Lucas S."/>
            <person name="Magnuson J.K."/>
            <person name="Piumi F."/>
            <person name="Raudaskoski M."/>
            <person name="Salamov A."/>
            <person name="Schmutz J."/>
            <person name="Schwarze F.W.M.R."/>
            <person name="vanKuyk P.A."/>
            <person name="Horton J.S."/>
            <person name="Grigoriev I.V."/>
            <person name="Woesten H.A.B."/>
        </authorList>
    </citation>
    <scope>NUCLEOTIDE SEQUENCE [LARGE SCALE GENOMIC DNA]</scope>
    <source>
        <strain evidence="2">H4-8 / FGSC 9210</strain>
    </source>
</reference>
<dbReference type="InParanoid" id="D8PRG7"/>
<sequence>LAFLGLGNITEKDIPHRTKLTELIFARFREKCEIMADDLRNATGRISFTMDIWSRGNLQPYMAVTAHYMTRDDT</sequence>
<dbReference type="AlphaFoldDB" id="D8PRG7"/>
<dbReference type="VEuPathDB" id="FungiDB:SCHCODRAFT_02448247"/>
<name>D8PRG7_SCHCM</name>
<keyword evidence="2" id="KW-1185">Reference proteome</keyword>
<organism evidence="2">
    <name type="scientific">Schizophyllum commune (strain H4-8 / FGSC 9210)</name>
    <name type="common">Split gill fungus</name>
    <dbReference type="NCBI Taxonomy" id="578458"/>
    <lineage>
        <taxon>Eukaryota</taxon>
        <taxon>Fungi</taxon>
        <taxon>Dikarya</taxon>
        <taxon>Basidiomycota</taxon>
        <taxon>Agaricomycotina</taxon>
        <taxon>Agaricomycetes</taxon>
        <taxon>Agaricomycetidae</taxon>
        <taxon>Agaricales</taxon>
        <taxon>Schizophyllaceae</taxon>
        <taxon>Schizophyllum</taxon>
    </lineage>
</organism>
<dbReference type="GeneID" id="9597804"/>
<dbReference type="OrthoDB" id="1607513at2759"/>
<dbReference type="KEGG" id="scm:SCHCO_02448247"/>
<feature type="non-terminal residue" evidence="1">
    <location>
        <position position="74"/>
    </location>
</feature>
<dbReference type="RefSeq" id="XP_003038044.1">
    <property type="nucleotide sequence ID" value="XM_003037998.1"/>
</dbReference>